<accession>A0ABT4ZMR3</accession>
<dbReference type="Pfam" id="PF11103">
    <property type="entry name" value="DUF2887"/>
    <property type="match status" value="1"/>
</dbReference>
<dbReference type="InterPro" id="IPR010106">
    <property type="entry name" value="RpnA"/>
</dbReference>
<dbReference type="PANTHER" id="PTHR35586:SF2">
    <property type="entry name" value="SLL1542 PROTEIN"/>
    <property type="match status" value="1"/>
</dbReference>
<dbReference type="EMBL" id="JAQMTI010000061">
    <property type="protein sequence ID" value="MDB9440569.1"/>
    <property type="molecule type" value="Genomic_DNA"/>
</dbReference>
<dbReference type="NCBIfam" id="TIGR01784">
    <property type="entry name" value="T_den_put_tspse"/>
    <property type="match status" value="1"/>
</dbReference>
<dbReference type="PANTHER" id="PTHR35586">
    <property type="entry name" value="SLL1691 PROTEIN"/>
    <property type="match status" value="1"/>
</dbReference>
<sequence>MKTDTIFYELIKELPQVFFELIGKPEVNPNIYEFTAPEVKQRSFRLDGLFSTLPGFETEALYFLELQIYKDEEFYERLFGEIFVYFRQYKPANLEWYVIVIYDRRTHEIPPHPRYQSLMSNHVRCIYLNELTNDNESLEIGIAKLFVETPKKIASLAQKLINQARENLTDEDLRLKVLAFIQGIIVYKFPNLTLEEIQTMLNLGEDIEKTAFYQSILKKTKLKVVPTLLEKGLSIQEIAKSLELDLEDVRKVADEQ</sequence>
<keyword evidence="2" id="KW-1185">Reference proteome</keyword>
<reference evidence="1 2" key="1">
    <citation type="submission" date="2023-01" db="EMBL/GenBank/DDBJ databases">
        <title>Genomes from the Australian National Cyanobacteria Reference Collection.</title>
        <authorList>
            <person name="Willis A."/>
            <person name="Lee E.M.F."/>
        </authorList>
    </citation>
    <scope>NUCLEOTIDE SEQUENCE [LARGE SCALE GENOMIC DNA]</scope>
    <source>
        <strain evidence="1 2">CS-549</strain>
    </source>
</reference>
<dbReference type="InterPro" id="IPR022573">
    <property type="entry name" value="DUF2887"/>
</dbReference>
<dbReference type="RefSeq" id="WP_096564979.1">
    <property type="nucleotide sequence ID" value="NZ_JAQMTI010000061.1"/>
</dbReference>
<evidence type="ECO:0000313" key="1">
    <source>
        <dbReference type="EMBL" id="MDB9440569.1"/>
    </source>
</evidence>
<dbReference type="Proteomes" id="UP001211711">
    <property type="component" value="Unassembled WGS sequence"/>
</dbReference>
<organism evidence="1 2">
    <name type="scientific">Sphaerospermopsis kisseleviana CS-549</name>
    <dbReference type="NCBI Taxonomy" id="3021783"/>
    <lineage>
        <taxon>Bacteria</taxon>
        <taxon>Bacillati</taxon>
        <taxon>Cyanobacteriota</taxon>
        <taxon>Cyanophyceae</taxon>
        <taxon>Nostocales</taxon>
        <taxon>Aphanizomenonaceae</taxon>
        <taxon>Sphaerospermopsis</taxon>
        <taxon>Sphaerospermopsis kisseleviana</taxon>
    </lineage>
</organism>
<proteinExistence type="predicted"/>
<evidence type="ECO:0000313" key="2">
    <source>
        <dbReference type="Proteomes" id="UP001211711"/>
    </source>
</evidence>
<gene>
    <name evidence="1" type="ORF">PN497_04215</name>
</gene>
<name>A0ABT4ZMR3_9CYAN</name>
<comment type="caution">
    <text evidence="1">The sequence shown here is derived from an EMBL/GenBank/DDBJ whole genome shotgun (WGS) entry which is preliminary data.</text>
</comment>
<protein>
    <submittedName>
        <fullName evidence="1">Rpn family recombination-promoting nuclease/putative transposase</fullName>
    </submittedName>
</protein>